<accession>A0A499UCJ3</accession>
<evidence type="ECO:0000256" key="3">
    <source>
        <dbReference type="ARBA" id="ARBA00022723"/>
    </source>
</evidence>
<proteinExistence type="inferred from homology"/>
<reference evidence="7 8" key="1">
    <citation type="journal article" date="2020" name="Int. J. Syst. Evol. Microbiol.">
        <title>Reclassification of Streptomyces castelarensis and Streptomyces sporoclivatus as later heterotypic synonyms of Streptomyces antimycoticus.</title>
        <authorList>
            <person name="Komaki H."/>
            <person name="Tamura T."/>
        </authorList>
    </citation>
    <scope>NUCLEOTIDE SEQUENCE [LARGE SCALE GENOMIC DNA]</scope>
    <source>
        <strain evidence="7 8">NBRC 100767</strain>
    </source>
</reference>
<keyword evidence="3" id="KW-0479">Metal-binding</keyword>
<evidence type="ECO:0000256" key="2">
    <source>
        <dbReference type="ARBA" id="ARBA00022617"/>
    </source>
</evidence>
<evidence type="ECO:0000256" key="5">
    <source>
        <dbReference type="ARBA" id="ARBA00023004"/>
    </source>
</evidence>
<keyword evidence="6" id="KW-0503">Monooxygenase</keyword>
<sequence length="408" mass="44814">MTDSHAAQLPQPFNAAFFADPYSVYARLRSEASVHHVALQDGSPIWLVTREADVRAGLYDPRLSVSKAHSRAGYKGFSLPPALDANLVNMDPPDHLRLRRLVSKVFTPRHVENLRGGIQGTADHLADGLAKLLDNEGVADVVTGFANHLPVAVIGDLLGVPEADRAPFADRVSAMVAPEHPSHVAEAVDHLHRYLIDLVASRRANPDDNLLSELIAVRDEGDRLSENELVSLAFLLLMAGSENAQHLITSGLLTLLSHPDQLAAIRDDWTLLPSAVEELLRYAHPNHMAIRRFPVERIEMGGISIPPGETVMLCLASANRDPDRYPDPDQFDIFRQDKTHLSLGQGLHYCLGASLARMEIETALATLLRRFPGLGLATRVEELPWRTSVRSRALKALLVTNSQSSYIS</sequence>
<dbReference type="SUPFAM" id="SSF48264">
    <property type="entry name" value="Cytochrome P450"/>
    <property type="match status" value="1"/>
</dbReference>
<dbReference type="GO" id="GO:0004497">
    <property type="term" value="F:monooxygenase activity"/>
    <property type="evidence" value="ECO:0007669"/>
    <property type="project" value="UniProtKB-KW"/>
</dbReference>
<gene>
    <name evidence="7" type="ORF">SSPO_000880</name>
</gene>
<organism evidence="7 8">
    <name type="scientific">Streptomyces antimycoticus</name>
    <dbReference type="NCBI Taxonomy" id="68175"/>
    <lineage>
        <taxon>Bacteria</taxon>
        <taxon>Bacillati</taxon>
        <taxon>Actinomycetota</taxon>
        <taxon>Actinomycetes</taxon>
        <taxon>Kitasatosporales</taxon>
        <taxon>Streptomycetaceae</taxon>
        <taxon>Streptomyces</taxon>
        <taxon>Streptomyces violaceusniger group</taxon>
    </lineage>
</organism>
<protein>
    <submittedName>
        <fullName evidence="7">Cytochrome P450 hydroxylase</fullName>
    </submittedName>
</protein>
<dbReference type="GO" id="GO:0005506">
    <property type="term" value="F:iron ion binding"/>
    <property type="evidence" value="ECO:0007669"/>
    <property type="project" value="InterPro"/>
</dbReference>
<dbReference type="InterPro" id="IPR002397">
    <property type="entry name" value="Cyt_P450_B"/>
</dbReference>
<dbReference type="Proteomes" id="UP000463951">
    <property type="component" value="Chromosome"/>
</dbReference>
<evidence type="ECO:0000256" key="1">
    <source>
        <dbReference type="ARBA" id="ARBA00010617"/>
    </source>
</evidence>
<evidence type="ECO:0000313" key="7">
    <source>
        <dbReference type="EMBL" id="BBJ37370.1"/>
    </source>
</evidence>
<dbReference type="PANTHER" id="PTHR46696:SF1">
    <property type="entry name" value="CYTOCHROME P450 YJIB-RELATED"/>
    <property type="match status" value="1"/>
</dbReference>
<keyword evidence="5" id="KW-0408">Iron</keyword>
<dbReference type="CDD" id="cd11029">
    <property type="entry name" value="CYP107-like"/>
    <property type="match status" value="1"/>
</dbReference>
<dbReference type="FunFam" id="1.10.630.10:FF:000018">
    <property type="entry name" value="Cytochrome P450 monooxygenase"/>
    <property type="match status" value="1"/>
</dbReference>
<dbReference type="AlphaFoldDB" id="A0A499UCJ3"/>
<evidence type="ECO:0000313" key="8">
    <source>
        <dbReference type="Proteomes" id="UP000463951"/>
    </source>
</evidence>
<dbReference type="InterPro" id="IPR001128">
    <property type="entry name" value="Cyt_P450"/>
</dbReference>
<dbReference type="GO" id="GO:0016705">
    <property type="term" value="F:oxidoreductase activity, acting on paired donors, with incorporation or reduction of molecular oxygen"/>
    <property type="evidence" value="ECO:0007669"/>
    <property type="project" value="InterPro"/>
</dbReference>
<dbReference type="Pfam" id="PF00067">
    <property type="entry name" value="p450"/>
    <property type="match status" value="1"/>
</dbReference>
<dbReference type="PANTHER" id="PTHR46696">
    <property type="entry name" value="P450, PUTATIVE (EUROFUNG)-RELATED"/>
    <property type="match status" value="1"/>
</dbReference>
<comment type="similarity">
    <text evidence="1">Belongs to the cytochrome P450 family.</text>
</comment>
<evidence type="ECO:0000256" key="4">
    <source>
        <dbReference type="ARBA" id="ARBA00023002"/>
    </source>
</evidence>
<name>A0A499UCJ3_9ACTN</name>
<evidence type="ECO:0000256" key="6">
    <source>
        <dbReference type="ARBA" id="ARBA00023033"/>
    </source>
</evidence>
<dbReference type="PRINTS" id="PR00359">
    <property type="entry name" value="BP450"/>
</dbReference>
<keyword evidence="4" id="KW-0560">Oxidoreductase</keyword>
<keyword evidence="2" id="KW-0349">Heme</keyword>
<dbReference type="InterPro" id="IPR036396">
    <property type="entry name" value="Cyt_P450_sf"/>
</dbReference>
<dbReference type="GO" id="GO:0020037">
    <property type="term" value="F:heme binding"/>
    <property type="evidence" value="ECO:0007669"/>
    <property type="project" value="InterPro"/>
</dbReference>
<dbReference type="Gene3D" id="1.10.630.10">
    <property type="entry name" value="Cytochrome P450"/>
    <property type="match status" value="1"/>
</dbReference>
<dbReference type="EMBL" id="AP019620">
    <property type="protein sequence ID" value="BBJ37370.1"/>
    <property type="molecule type" value="Genomic_DNA"/>
</dbReference>